<accession>A0ABP3NXY8</accession>
<reference evidence="2" key="1">
    <citation type="journal article" date="2019" name="Int. J. Syst. Evol. Microbiol.">
        <title>The Global Catalogue of Microorganisms (GCM) 10K type strain sequencing project: providing services to taxonomists for standard genome sequencing and annotation.</title>
        <authorList>
            <consortium name="The Broad Institute Genomics Platform"/>
            <consortium name="The Broad Institute Genome Sequencing Center for Infectious Disease"/>
            <person name="Wu L."/>
            <person name="Ma J."/>
        </authorList>
    </citation>
    <scope>NUCLEOTIDE SEQUENCE [LARGE SCALE GENOMIC DNA]</scope>
    <source>
        <strain evidence="2">JCM 10303</strain>
    </source>
</reference>
<organism evidence="1 2">
    <name type="scientific">Saccharopolyspora erythraea</name>
    <name type="common">Streptomyces erythraeus</name>
    <dbReference type="NCBI Taxonomy" id="1836"/>
    <lineage>
        <taxon>Bacteria</taxon>
        <taxon>Bacillati</taxon>
        <taxon>Actinomycetota</taxon>
        <taxon>Actinomycetes</taxon>
        <taxon>Pseudonocardiales</taxon>
        <taxon>Pseudonocardiaceae</taxon>
        <taxon>Saccharopolyspora</taxon>
    </lineage>
</organism>
<comment type="caution">
    <text evidence="1">The sequence shown here is derived from an EMBL/GenBank/DDBJ whole genome shotgun (WGS) entry which is preliminary data.</text>
</comment>
<dbReference type="RefSeq" id="WP_009949587.1">
    <property type="nucleotide sequence ID" value="NZ_BAAAGS010000068.1"/>
</dbReference>
<evidence type="ECO:0000313" key="2">
    <source>
        <dbReference type="Proteomes" id="UP001500729"/>
    </source>
</evidence>
<evidence type="ECO:0000313" key="1">
    <source>
        <dbReference type="EMBL" id="GAA0555954.1"/>
    </source>
</evidence>
<dbReference type="EMBL" id="BAAAGS010000068">
    <property type="protein sequence ID" value="GAA0555954.1"/>
    <property type="molecule type" value="Genomic_DNA"/>
</dbReference>
<name>A0ABP3NXY8_SACER</name>
<sequence>MDTANATGRADELVQDLTAVVRTGVEVDDPGAMLEDRGDDQRLRREALAGVRAALAVEGLVSEAALRGVEVAVADAVWLGASLADLSAVTGRSRQAARKRWPALGGIYRRRKWLANHVDDTFYMVRLLLDRSDGLAPGEPEQFRTAVRELREALTRSEADFDSESDFDDNAARSAGRPPAARWRALDELVDVHLRRVIALAGEPANPDAGFALHGAGGVLGYYHHATTGTGEQE</sequence>
<proteinExistence type="predicted"/>
<dbReference type="Proteomes" id="UP001500729">
    <property type="component" value="Unassembled WGS sequence"/>
</dbReference>
<protein>
    <submittedName>
        <fullName evidence="1">Uncharacterized protein</fullName>
    </submittedName>
</protein>
<gene>
    <name evidence="1" type="ORF">GCM10009533_62230</name>
</gene>
<keyword evidence="2" id="KW-1185">Reference proteome</keyword>